<dbReference type="Pfam" id="PF03137">
    <property type="entry name" value="OATP"/>
    <property type="match status" value="1"/>
</dbReference>
<evidence type="ECO:0000256" key="10">
    <source>
        <dbReference type="SAM" id="MobiDB-lite"/>
    </source>
</evidence>
<dbReference type="NCBIfam" id="TIGR00805">
    <property type="entry name" value="oat"/>
    <property type="match status" value="1"/>
</dbReference>
<dbReference type="OMA" id="IFVHCNP"/>
<reference evidence="12" key="1">
    <citation type="submission" date="2000-11" db="EMBL/GenBank/DDBJ databases">
        <title>Molecular identification of rat testis-specific transporter TST1.</title>
        <authorList>
            <person name="Suzuki T."/>
            <person name="Abe T."/>
        </authorList>
    </citation>
    <scope>NUCLEOTIDE SEQUENCE</scope>
</reference>
<dbReference type="Gene3D" id="1.20.1250.20">
    <property type="entry name" value="MFS general substrate transporter like domains"/>
    <property type="match status" value="1"/>
</dbReference>
<organism evidence="12">
    <name type="scientific">Rattus norvegicus</name>
    <name type="common">Rat</name>
    <dbReference type="NCBI Taxonomy" id="10116"/>
    <lineage>
        <taxon>Eukaryota</taxon>
        <taxon>Metazoa</taxon>
        <taxon>Chordata</taxon>
        <taxon>Craniata</taxon>
        <taxon>Vertebrata</taxon>
        <taxon>Euteleostomi</taxon>
        <taxon>Mammalia</taxon>
        <taxon>Eutheria</taxon>
        <taxon>Euarchontoglires</taxon>
        <taxon>Glires</taxon>
        <taxon>Rodentia</taxon>
        <taxon>Myomorpha</taxon>
        <taxon>Muroidea</taxon>
        <taxon>Muridae</taxon>
        <taxon>Murinae</taxon>
        <taxon>Rattus</taxon>
    </lineage>
</organism>
<dbReference type="PANTHER" id="PTHR11388:SF95">
    <property type="entry name" value="SOLUTE CARRIER ORGANIC ANION TRANSPORTER FAMILY MEMBER 6A1"/>
    <property type="match status" value="1"/>
</dbReference>
<comment type="subcellular location">
    <subcellularLocation>
        <location evidence="1 9">Cell membrane</location>
        <topology evidence="1 9">Multi-pass membrane protein</topology>
    </subcellularLocation>
</comment>
<dbReference type="SMR" id="A0A9K3Y8H0"/>
<gene>
    <name evidence="13 14" type="primary">Slco6b1</name>
    <name evidence="13" type="ORF">rCG_55701</name>
</gene>
<dbReference type="GO" id="GO:0005886">
    <property type="term" value="C:plasma membrane"/>
    <property type="evidence" value="ECO:0007669"/>
    <property type="project" value="UniProtKB-SubCell"/>
</dbReference>
<evidence type="ECO:0000256" key="5">
    <source>
        <dbReference type="ARBA" id="ARBA00022692"/>
    </source>
</evidence>
<dbReference type="GO" id="GO:0055085">
    <property type="term" value="P:transmembrane transport"/>
    <property type="evidence" value="ECO:0007669"/>
    <property type="project" value="InterPro"/>
</dbReference>
<evidence type="ECO:0000313" key="14">
    <source>
        <dbReference type="RGD" id="620278"/>
    </source>
</evidence>
<feature type="transmembrane region" description="Helical" evidence="9">
    <location>
        <begin position="267"/>
        <end position="288"/>
    </location>
</feature>
<evidence type="ECO:0000256" key="6">
    <source>
        <dbReference type="ARBA" id="ARBA00022989"/>
    </source>
</evidence>
<dbReference type="HOGENOM" id="CLU_008954_2_1_1"/>
<evidence type="ECO:0000256" key="9">
    <source>
        <dbReference type="RuleBase" id="RU362056"/>
    </source>
</evidence>
<evidence type="ECO:0000256" key="2">
    <source>
        <dbReference type="ARBA" id="ARBA00009657"/>
    </source>
</evidence>
<keyword evidence="8" id="KW-1015">Disulfide bond</keyword>
<comment type="caution">
    <text evidence="9">Lacks conserved residue(s) required for the propagation of feature annotation.</text>
</comment>
<dbReference type="FunFam" id="1.20.1250.20:FF:000754">
    <property type="entry name" value="Solute carrier organic anion transporter family member"/>
    <property type="match status" value="1"/>
</dbReference>
<feature type="domain" description="Kazal-like" evidence="11">
    <location>
        <begin position="532"/>
        <end position="587"/>
    </location>
</feature>
<dbReference type="PROSITE" id="PS51465">
    <property type="entry name" value="KAZAL_2"/>
    <property type="match status" value="1"/>
</dbReference>
<keyword evidence="4" id="KW-1003">Cell membrane</keyword>
<dbReference type="InterPro" id="IPR036058">
    <property type="entry name" value="Kazal_dom_sf"/>
</dbReference>
<keyword evidence="3 9" id="KW-0813">Transport</keyword>
<evidence type="ECO:0000256" key="4">
    <source>
        <dbReference type="ARBA" id="ARBA00022475"/>
    </source>
</evidence>
<dbReference type="CDD" id="cd17405">
    <property type="entry name" value="MFS_SLCO6_OATP6"/>
    <property type="match status" value="1"/>
</dbReference>
<dbReference type="SUPFAM" id="SSF100895">
    <property type="entry name" value="Kazal-type serine protease inhibitors"/>
    <property type="match status" value="1"/>
</dbReference>
<dbReference type="GO" id="GO:0006811">
    <property type="term" value="P:monoatomic ion transport"/>
    <property type="evidence" value="ECO:0007669"/>
    <property type="project" value="UniProtKB-KW"/>
</dbReference>
<feature type="transmembrane region" description="Helical" evidence="9">
    <location>
        <begin position="616"/>
        <end position="640"/>
    </location>
</feature>
<feature type="transmembrane region" description="Helical" evidence="9">
    <location>
        <begin position="458"/>
        <end position="481"/>
    </location>
</feature>
<evidence type="ECO:0000313" key="13">
    <source>
        <dbReference type="EMBL" id="EDL91883.1"/>
    </source>
</evidence>
<evidence type="ECO:0000313" key="12">
    <source>
        <dbReference type="EMBL" id="AAK63015.1"/>
    </source>
</evidence>
<keyword evidence="6 9" id="KW-1133">Transmembrane helix</keyword>
<comment type="similarity">
    <text evidence="2 9">Belongs to the organo anion transporter (TC 2.A.60) family.</text>
</comment>
<protein>
    <recommendedName>
        <fullName evidence="9">Solute carrier organic anion transporter family member</fullName>
    </recommendedName>
</protein>
<dbReference type="Pfam" id="PF07648">
    <property type="entry name" value="Kazal_2"/>
    <property type="match status" value="1"/>
</dbReference>
<dbReference type="InterPro" id="IPR004156">
    <property type="entry name" value="OATP"/>
</dbReference>
<name>A0A9K3Y8H0_RAT</name>
<dbReference type="EMBL" id="AF321415">
    <property type="protein sequence ID" value="AAK63015.1"/>
    <property type="molecule type" value="mRNA"/>
</dbReference>
<dbReference type="Proteomes" id="UP000234681">
    <property type="component" value="Chromosome 9"/>
</dbReference>
<evidence type="ECO:0000259" key="11">
    <source>
        <dbReference type="PROSITE" id="PS51465"/>
    </source>
</evidence>
<dbReference type="InterPro" id="IPR002350">
    <property type="entry name" value="Kazal_dom"/>
</dbReference>
<feature type="transmembrane region" description="Helical" evidence="9">
    <location>
        <begin position="300"/>
        <end position="324"/>
    </location>
</feature>
<keyword evidence="7 9" id="KW-0472">Membrane</keyword>
<dbReference type="InterPro" id="IPR036259">
    <property type="entry name" value="MFS_trans_sf"/>
</dbReference>
<dbReference type="AlphaFoldDB" id="A0A9K3Y8H0"/>
<sequence length="748" mass="83133">MERNLEQRQASTAKARKDNTLEAPVNITTEAPVDITTEAPVDITAQAPVDITAEALADITAEAWMDSSAEPPKEEWTDDDQEHIRVFPYQIRLSAAMSDVTGLQNANSETSSQLSDKIPTDLDGPFGLGSLVVPSLQRFNNINFFLISFCILTLAQGIVFGLTDLSIGNFERDFYLSHPEKILLTTAYDLSSLLVVIIVAHYGGRGRRSRWVATAAFLVGLGSIIGALPYLKYEVIHPVEETGELCKDEEQRTMPNCEKIIPFKSEIIYLSVIGQCFQGFASMPMYVLGMTYIYDNISSYLAGIYLGIADASFVLGYGLGYAVGSPNLRPSLNHSSEEKVNDNFLWWQFNWFLGFFSATLLAWFTVFPLLCFPHRLPGSNKLRVWKENEPFFYKKYKDLKYGYSFQDLLRALWYLVKNPLLMCYSMCKATESLALIGATEFLPKYLENQFLLSPSSAALLTGIILIPGGAIGNFLGGFIVSKMKMSCKTQMRFITVTSVISLLLFVLNAFVKCERVKFAGINSDYEGSGTLGNLTAPCNAHCGCTSHTYYAICGRDEIEYFSPCFAGCLNSKELNYEKTLYNCSCIKHGLANADSENDPIDAFLGKCNTKCYALPLFFAFFFSSIVFSSSASIPITLIILRTLPTSLHSLGLAVTYTILRIFGSIPGPLLFRIASSSSCSYWDINKCGLRGHCWIYNKFKMMSILMGLCISCKLISTLLSLLALLKYNVLRVGSEGVKKTKESKTRKT</sequence>
<feature type="region of interest" description="Disordered" evidence="10">
    <location>
        <begin position="1"/>
        <end position="25"/>
    </location>
</feature>
<evidence type="ECO:0000256" key="3">
    <source>
        <dbReference type="ARBA" id="ARBA00022448"/>
    </source>
</evidence>
<dbReference type="EMBL" id="CH473997">
    <property type="protein sequence ID" value="EDL91883.1"/>
    <property type="molecule type" value="Genomic_DNA"/>
</dbReference>
<dbReference type="RGD" id="620278">
    <property type="gene designation" value="Slco6b1"/>
</dbReference>
<feature type="transmembrane region" description="Helical" evidence="9">
    <location>
        <begin position="144"/>
        <end position="162"/>
    </location>
</feature>
<feature type="transmembrane region" description="Helical" evidence="9">
    <location>
        <begin position="344"/>
        <end position="372"/>
    </location>
</feature>
<reference evidence="13" key="3">
    <citation type="submission" date="2005-09" db="EMBL/GenBank/DDBJ databases">
        <authorList>
            <person name="Mural R.J."/>
            <person name="Li P.W."/>
            <person name="Adams M.D."/>
            <person name="Amanatides P.G."/>
            <person name="Baden-Tillson H."/>
            <person name="Barnstead M."/>
            <person name="Chin S.H."/>
            <person name="Dew I."/>
            <person name="Evans C.A."/>
            <person name="Ferriera S."/>
            <person name="Flanigan M."/>
            <person name="Fosler C."/>
            <person name="Glodek A."/>
            <person name="Gu Z."/>
            <person name="Holt R.A."/>
            <person name="Jennings D."/>
            <person name="Kraft C.L."/>
            <person name="Lu F."/>
            <person name="Nguyen T."/>
            <person name="Nusskern D.R."/>
            <person name="Pfannkoch C.M."/>
            <person name="Sitter C."/>
            <person name="Sutton G.G."/>
            <person name="Venter J.C."/>
            <person name="Wang Z."/>
            <person name="Woodage T."/>
            <person name="Zheng X.H."/>
            <person name="Zhong F."/>
        </authorList>
    </citation>
    <scope>NUCLEOTIDE SEQUENCE</scope>
    <source>
        <strain evidence="13">BN</strain>
    </source>
</reference>
<feature type="transmembrane region" description="Helical" evidence="9">
    <location>
        <begin position="704"/>
        <end position="725"/>
    </location>
</feature>
<dbReference type="SUPFAM" id="SSF103473">
    <property type="entry name" value="MFS general substrate transporter"/>
    <property type="match status" value="1"/>
</dbReference>
<feature type="transmembrane region" description="Helical" evidence="9">
    <location>
        <begin position="493"/>
        <end position="511"/>
    </location>
</feature>
<reference evidence="13" key="2">
    <citation type="journal article" date="2005" name="Genome Res.">
        <title>Gene and alternative splicing annotation with AIR.</title>
        <authorList>
            <person name="Florea L."/>
            <person name="Di Francesco V."/>
            <person name="Miller J."/>
            <person name="Turner R."/>
            <person name="Yao A."/>
            <person name="Harris M."/>
            <person name="Walenz B."/>
            <person name="Mobarry C."/>
            <person name="Merkulov G.V."/>
            <person name="Charlab R."/>
            <person name="Dew I."/>
            <person name="Deng Z."/>
            <person name="Istrail S."/>
            <person name="Li P."/>
            <person name="Sutton G."/>
        </authorList>
    </citation>
    <scope>NUCLEOTIDE SEQUENCE</scope>
    <source>
        <strain evidence="13">BN</strain>
    </source>
</reference>
<feature type="transmembrane region" description="Helical" evidence="9">
    <location>
        <begin position="652"/>
        <end position="671"/>
    </location>
</feature>
<accession>A0A9K3Y8H0</accession>
<evidence type="ECO:0000256" key="8">
    <source>
        <dbReference type="ARBA" id="ARBA00023157"/>
    </source>
</evidence>
<feature type="transmembrane region" description="Helical" evidence="9">
    <location>
        <begin position="211"/>
        <end position="231"/>
    </location>
</feature>
<keyword evidence="5 9" id="KW-0812">Transmembrane</keyword>
<keyword evidence="9" id="KW-0406">Ion transport</keyword>
<dbReference type="PANTHER" id="PTHR11388">
    <property type="entry name" value="ORGANIC ANION TRANSPORTER"/>
    <property type="match status" value="1"/>
</dbReference>
<feature type="transmembrane region" description="Helical" evidence="9">
    <location>
        <begin position="182"/>
        <end position="204"/>
    </location>
</feature>
<dbReference type="AGR" id="RGD:620278"/>
<evidence type="ECO:0000256" key="7">
    <source>
        <dbReference type="ARBA" id="ARBA00023136"/>
    </source>
</evidence>
<proteinExistence type="evidence at transcript level"/>
<evidence type="ECO:0000256" key="1">
    <source>
        <dbReference type="ARBA" id="ARBA00004651"/>
    </source>
</evidence>